<dbReference type="PANTHER" id="PTHR28004">
    <property type="entry name" value="ZGC:162816-RELATED"/>
    <property type="match status" value="1"/>
</dbReference>
<gene>
    <name evidence="4" type="ORF">H9L23_06570</name>
</gene>
<sequence length="370" mass="41029">MTEKQWYHLERPDSVESPGLVFYEDRIKANIQLLISMIDDISRLRPHVKTHKSAEVCKLLMDAGISKFKCATIAEAEMLALCGAADVLLAYQPIGPNVNRFITLQQQYPLTRFSCLVDNETTAQVLATLSQSNKLKSVVFIDVNVGMDRTGILPVNVLDLYAKLAQMEGLILKGLHAYDGHIHDSGFPIRSEKARTIIDVLNYLSAEINSRLKQQPVIVAGGTPTFTIYNTQTAFDCSPGTFALWDKGYQDAFEEQHFFTAALVVSRIVSLPGINLICCDLGHKAVAAEKPLDKRVAFLNAPELIPVSQSEEHLVLDAGENHSYQIGDLLYGLPYHICPTVALYENATSVSSAHADQIWNISSRKRKITI</sequence>
<dbReference type="KEGG" id="proe:H9L23_06570"/>
<dbReference type="Proteomes" id="UP000515806">
    <property type="component" value="Chromosome"/>
</dbReference>
<dbReference type="EMBL" id="CP060723">
    <property type="protein sequence ID" value="QNN43747.1"/>
    <property type="molecule type" value="Genomic_DNA"/>
</dbReference>
<dbReference type="InterPro" id="IPR029066">
    <property type="entry name" value="PLP-binding_barrel"/>
</dbReference>
<keyword evidence="5" id="KW-1185">Reference proteome</keyword>
<dbReference type="Gene3D" id="3.20.20.10">
    <property type="entry name" value="Alanine racemase"/>
    <property type="match status" value="1"/>
</dbReference>
<dbReference type="RefSeq" id="WP_187594210.1">
    <property type="nucleotide sequence ID" value="NZ_CP060723.1"/>
</dbReference>
<organism evidence="4 5">
    <name type="scientific">Pedobacter roseus</name>
    <dbReference type="NCBI Taxonomy" id="336820"/>
    <lineage>
        <taxon>Bacteria</taxon>
        <taxon>Pseudomonadati</taxon>
        <taxon>Bacteroidota</taxon>
        <taxon>Sphingobacteriia</taxon>
        <taxon>Sphingobacteriales</taxon>
        <taxon>Sphingobacteriaceae</taxon>
        <taxon>Pedobacter</taxon>
    </lineage>
</organism>
<evidence type="ECO:0000259" key="3">
    <source>
        <dbReference type="SMART" id="SM01119"/>
    </source>
</evidence>
<dbReference type="SUPFAM" id="SSF51419">
    <property type="entry name" value="PLP-binding barrel"/>
    <property type="match status" value="1"/>
</dbReference>
<keyword evidence="2" id="KW-0456">Lyase</keyword>
<dbReference type="Pfam" id="PF14031">
    <property type="entry name" value="D-ser_dehydrat"/>
    <property type="match status" value="1"/>
</dbReference>
<feature type="domain" description="D-serine dehydratase-like" evidence="3">
    <location>
        <begin position="261"/>
        <end position="351"/>
    </location>
</feature>
<dbReference type="InterPro" id="IPR026956">
    <property type="entry name" value="D-ser_dehydrat-like_dom"/>
</dbReference>
<dbReference type="Gene3D" id="2.40.37.20">
    <property type="entry name" value="D-serine dehydratase-like domain"/>
    <property type="match status" value="1"/>
</dbReference>
<reference evidence="4 5" key="1">
    <citation type="submission" date="2020-08" db="EMBL/GenBank/DDBJ databases">
        <title>Genome sequence of Pedobacter roseus KACC 11594T.</title>
        <authorList>
            <person name="Hyun D.-W."/>
            <person name="Bae J.-W."/>
        </authorList>
    </citation>
    <scope>NUCLEOTIDE SEQUENCE [LARGE SCALE GENOMIC DNA]</scope>
    <source>
        <strain evidence="4 5">KACC 11594</strain>
    </source>
</reference>
<comment type="similarity">
    <text evidence="1">Belongs to the DSD1 family.</text>
</comment>
<proteinExistence type="inferred from homology"/>
<dbReference type="SMART" id="SM01119">
    <property type="entry name" value="D-ser_dehydrat"/>
    <property type="match status" value="1"/>
</dbReference>
<evidence type="ECO:0000256" key="2">
    <source>
        <dbReference type="ARBA" id="ARBA00023239"/>
    </source>
</evidence>
<dbReference type="PANTHER" id="PTHR28004:SF2">
    <property type="entry name" value="D-SERINE DEHYDRATASE"/>
    <property type="match status" value="1"/>
</dbReference>
<protein>
    <submittedName>
        <fullName evidence="4">D-TA family PLP-dependent enzyme</fullName>
    </submittedName>
</protein>
<dbReference type="CDD" id="cd06821">
    <property type="entry name" value="PLPDE_III_D-TA"/>
    <property type="match status" value="1"/>
</dbReference>
<name>A0A7G9QK72_9SPHI</name>
<evidence type="ECO:0000313" key="4">
    <source>
        <dbReference type="EMBL" id="QNN43747.1"/>
    </source>
</evidence>
<accession>A0A7G9QK72</accession>
<dbReference type="InterPro" id="IPR042208">
    <property type="entry name" value="D-ser_dehydrat-like_sf"/>
</dbReference>
<evidence type="ECO:0000256" key="1">
    <source>
        <dbReference type="ARBA" id="ARBA00005323"/>
    </source>
</evidence>
<dbReference type="AlphaFoldDB" id="A0A7G9QK72"/>
<dbReference type="InterPro" id="IPR051466">
    <property type="entry name" value="D-amino_acid_metab_enzyme"/>
</dbReference>
<evidence type="ECO:0000313" key="5">
    <source>
        <dbReference type="Proteomes" id="UP000515806"/>
    </source>
</evidence>
<dbReference type="InterPro" id="IPR001608">
    <property type="entry name" value="Ala_racemase_N"/>
</dbReference>
<dbReference type="Pfam" id="PF01168">
    <property type="entry name" value="Ala_racemase_N"/>
    <property type="match status" value="1"/>
</dbReference>
<dbReference type="GO" id="GO:0036088">
    <property type="term" value="P:D-serine catabolic process"/>
    <property type="evidence" value="ECO:0007669"/>
    <property type="project" value="TreeGrafter"/>
</dbReference>
<dbReference type="GO" id="GO:0008721">
    <property type="term" value="F:D-serine ammonia-lyase activity"/>
    <property type="evidence" value="ECO:0007669"/>
    <property type="project" value="TreeGrafter"/>
</dbReference>